<keyword evidence="3" id="KW-1185">Reference proteome</keyword>
<protein>
    <submittedName>
        <fullName evidence="4">Uncharacterized protein</fullName>
    </submittedName>
</protein>
<evidence type="ECO:0000256" key="1">
    <source>
        <dbReference type="SAM" id="MobiDB-lite"/>
    </source>
</evidence>
<evidence type="ECO:0000313" key="4">
    <source>
        <dbReference type="WBParaSite" id="SVE_1224800.1"/>
    </source>
</evidence>
<evidence type="ECO:0000313" key="3">
    <source>
        <dbReference type="Proteomes" id="UP000035680"/>
    </source>
</evidence>
<evidence type="ECO:0000256" key="2">
    <source>
        <dbReference type="SAM" id="SignalP"/>
    </source>
</evidence>
<dbReference type="WBParaSite" id="SVE_1224800.1">
    <property type="protein sequence ID" value="SVE_1224800.1"/>
    <property type="gene ID" value="SVE_1224800"/>
</dbReference>
<proteinExistence type="predicted"/>
<accession>A0A0K0FR32</accession>
<feature type="chain" id="PRO_5005330236" evidence="2">
    <location>
        <begin position="26"/>
        <end position="95"/>
    </location>
</feature>
<reference evidence="3" key="1">
    <citation type="submission" date="2014-07" db="EMBL/GenBank/DDBJ databases">
        <authorList>
            <person name="Martin A.A"/>
            <person name="De Silva N."/>
        </authorList>
    </citation>
    <scope>NUCLEOTIDE SEQUENCE</scope>
</reference>
<name>A0A0K0FR32_STRVS</name>
<sequence length="95" mass="11123">MIFSNHLKWLIFFISFIELTKFGSSMRRGSADSVSSIRSDPGGYNFQSQSFSRRGSESSSQNHRVSVGRGNRRRFRWRLRFGKKFGKSRNGKYKF</sequence>
<feature type="signal peptide" evidence="2">
    <location>
        <begin position="1"/>
        <end position="25"/>
    </location>
</feature>
<organism evidence="3 4">
    <name type="scientific">Strongyloides venezuelensis</name>
    <name type="common">Threadworm</name>
    <dbReference type="NCBI Taxonomy" id="75913"/>
    <lineage>
        <taxon>Eukaryota</taxon>
        <taxon>Metazoa</taxon>
        <taxon>Ecdysozoa</taxon>
        <taxon>Nematoda</taxon>
        <taxon>Chromadorea</taxon>
        <taxon>Rhabditida</taxon>
        <taxon>Tylenchina</taxon>
        <taxon>Panagrolaimomorpha</taxon>
        <taxon>Strongyloidoidea</taxon>
        <taxon>Strongyloididae</taxon>
        <taxon>Strongyloides</taxon>
    </lineage>
</organism>
<keyword evidence="2" id="KW-0732">Signal</keyword>
<reference evidence="4" key="2">
    <citation type="submission" date="2015-08" db="UniProtKB">
        <authorList>
            <consortium name="WormBaseParasite"/>
        </authorList>
    </citation>
    <scope>IDENTIFICATION</scope>
</reference>
<feature type="compositionally biased region" description="Low complexity" evidence="1">
    <location>
        <begin position="46"/>
        <end position="61"/>
    </location>
</feature>
<dbReference type="Proteomes" id="UP000035680">
    <property type="component" value="Unassembled WGS sequence"/>
</dbReference>
<dbReference type="AlphaFoldDB" id="A0A0K0FR32"/>
<feature type="region of interest" description="Disordered" evidence="1">
    <location>
        <begin position="27"/>
        <end position="71"/>
    </location>
</feature>